<protein>
    <submittedName>
        <fullName evidence="2">Uncharacterized protein</fullName>
    </submittedName>
</protein>
<dbReference type="InParanoid" id="B9RHY6"/>
<feature type="region of interest" description="Disordered" evidence="1">
    <location>
        <begin position="1"/>
        <end position="32"/>
    </location>
</feature>
<evidence type="ECO:0000313" key="2">
    <source>
        <dbReference type="EMBL" id="EEF48758.1"/>
    </source>
</evidence>
<dbReference type="AntiFam" id="ANF00040">
    <property type="entry name" value="Overlaps SRP RNA, same strand"/>
</dbReference>
<reference evidence="3" key="1">
    <citation type="journal article" date="2010" name="Nat. Biotechnol.">
        <title>Draft genome sequence of the oilseed species Ricinus communis.</title>
        <authorList>
            <person name="Chan A.P."/>
            <person name="Crabtree J."/>
            <person name="Zhao Q."/>
            <person name="Lorenzi H."/>
            <person name="Orvis J."/>
            <person name="Puiu D."/>
            <person name="Melake-Berhan A."/>
            <person name="Jones K.M."/>
            <person name="Redman J."/>
            <person name="Chen G."/>
            <person name="Cahoon E.B."/>
            <person name="Gedil M."/>
            <person name="Stanke M."/>
            <person name="Haas B.J."/>
            <person name="Wortman J.R."/>
            <person name="Fraser-Liggett C.M."/>
            <person name="Ravel J."/>
            <person name="Rabinowicz P.D."/>
        </authorList>
    </citation>
    <scope>NUCLEOTIDE SEQUENCE [LARGE SCALE GENOMIC DNA]</scope>
    <source>
        <strain evidence="3">cv. Hale</strain>
    </source>
</reference>
<sequence length="102" mass="10745">MSPVSIPEPSKKAREHRKHKASSPGSVTRACNPSGGVKVMEHWASPRSRIVNGYCLACPFQAVSEWCGLGGGLGRSVPKAGGYRVRLASQSSDNLPLTAVEG</sequence>
<proteinExistence type="predicted"/>
<organism evidence="2 3">
    <name type="scientific">Ricinus communis</name>
    <name type="common">Castor bean</name>
    <dbReference type="NCBI Taxonomy" id="3988"/>
    <lineage>
        <taxon>Eukaryota</taxon>
        <taxon>Viridiplantae</taxon>
        <taxon>Streptophyta</taxon>
        <taxon>Embryophyta</taxon>
        <taxon>Tracheophyta</taxon>
        <taxon>Spermatophyta</taxon>
        <taxon>Magnoliopsida</taxon>
        <taxon>eudicotyledons</taxon>
        <taxon>Gunneridae</taxon>
        <taxon>Pentapetalae</taxon>
        <taxon>rosids</taxon>
        <taxon>fabids</taxon>
        <taxon>Malpighiales</taxon>
        <taxon>Euphorbiaceae</taxon>
        <taxon>Acalyphoideae</taxon>
        <taxon>Acalypheae</taxon>
        <taxon>Ricinus</taxon>
    </lineage>
</organism>
<keyword evidence="3" id="KW-1185">Reference proteome</keyword>
<evidence type="ECO:0000313" key="3">
    <source>
        <dbReference type="Proteomes" id="UP000008311"/>
    </source>
</evidence>
<gene>
    <name evidence="2" type="ORF">RCOM_1574600</name>
</gene>
<dbReference type="Proteomes" id="UP000008311">
    <property type="component" value="Unassembled WGS sequence"/>
</dbReference>
<name>B9RHY6_RICCO</name>
<dbReference type="AlphaFoldDB" id="B9RHY6"/>
<evidence type="ECO:0000256" key="1">
    <source>
        <dbReference type="SAM" id="MobiDB-lite"/>
    </source>
</evidence>
<accession>B9RHY6</accession>
<dbReference type="EMBL" id="EQ973781">
    <property type="protein sequence ID" value="EEF48758.1"/>
    <property type="molecule type" value="Genomic_DNA"/>
</dbReference>